<dbReference type="SUPFAM" id="SSF81338">
    <property type="entry name" value="Aquaporin-like"/>
    <property type="match status" value="1"/>
</dbReference>
<dbReference type="PRINTS" id="PR00783">
    <property type="entry name" value="MINTRINSICP"/>
</dbReference>
<evidence type="ECO:0000256" key="8">
    <source>
        <dbReference type="ARBA" id="ARBA00034651"/>
    </source>
</evidence>
<comment type="subcellular location">
    <subcellularLocation>
        <location evidence="1">Membrane</location>
        <topology evidence="1">Multi-pass membrane protein</topology>
    </subcellularLocation>
</comment>
<dbReference type="Gene3D" id="1.20.1080.10">
    <property type="entry name" value="Glycerol uptake facilitator protein"/>
    <property type="match status" value="1"/>
</dbReference>
<comment type="caution">
    <text evidence="11">The sequence shown here is derived from an EMBL/GenBank/DDBJ whole genome shotgun (WGS) entry which is preliminary data.</text>
</comment>
<dbReference type="InterPro" id="IPR023271">
    <property type="entry name" value="Aquaporin-like"/>
</dbReference>
<feature type="compositionally biased region" description="Basic and acidic residues" evidence="9">
    <location>
        <begin position="626"/>
        <end position="635"/>
    </location>
</feature>
<feature type="region of interest" description="Disordered" evidence="9">
    <location>
        <begin position="202"/>
        <end position="252"/>
    </location>
</feature>
<keyword evidence="7 10" id="KW-0472">Membrane</keyword>
<dbReference type="GO" id="GO:0005886">
    <property type="term" value="C:plasma membrane"/>
    <property type="evidence" value="ECO:0007669"/>
    <property type="project" value="TreeGrafter"/>
</dbReference>
<reference evidence="11 12" key="2">
    <citation type="journal article" date="2012" name="Open Biol.">
        <title>Characteristics of nucleosomes and linker DNA regions on the genome of the basidiomycete Mixia osmundae revealed by mono- and dinucleosome mapping.</title>
        <authorList>
            <person name="Nishida H."/>
            <person name="Kondo S."/>
            <person name="Matsumoto T."/>
            <person name="Suzuki Y."/>
            <person name="Yoshikawa H."/>
            <person name="Taylor T.D."/>
            <person name="Sugiyama J."/>
        </authorList>
    </citation>
    <scope>NUCLEOTIDE SEQUENCE [LARGE SCALE GENOMIC DNA]</scope>
    <source>
        <strain evidence="12">CBS 9802 / IAM 14324 / JCM 22182 / KY 12970</strain>
    </source>
</reference>
<keyword evidence="3" id="KW-0813">Transport</keyword>
<dbReference type="EMBL" id="BABT02000013">
    <property type="protein sequence ID" value="GAA93674.1"/>
    <property type="molecule type" value="Genomic_DNA"/>
</dbReference>
<feature type="region of interest" description="Disordered" evidence="9">
    <location>
        <begin position="607"/>
        <end position="635"/>
    </location>
</feature>
<dbReference type="InterPro" id="IPR000425">
    <property type="entry name" value="MIP"/>
</dbReference>
<dbReference type="FunFam" id="1.20.1080.10:FF:000027">
    <property type="entry name" value="MIP aquaporin"/>
    <property type="match status" value="1"/>
</dbReference>
<keyword evidence="6 10" id="KW-1133">Transmembrane helix</keyword>
<evidence type="ECO:0000256" key="7">
    <source>
        <dbReference type="ARBA" id="ARBA00023136"/>
    </source>
</evidence>
<dbReference type="AlphaFoldDB" id="G7DSW4"/>
<evidence type="ECO:0000256" key="9">
    <source>
        <dbReference type="SAM" id="MobiDB-lite"/>
    </source>
</evidence>
<feature type="compositionally biased region" description="Polar residues" evidence="9">
    <location>
        <begin position="12"/>
        <end position="29"/>
    </location>
</feature>
<dbReference type="InterPro" id="IPR022357">
    <property type="entry name" value="MIP_CS"/>
</dbReference>
<organism evidence="11 12">
    <name type="scientific">Mixia osmundae (strain CBS 9802 / IAM 14324 / JCM 22182 / KY 12970)</name>
    <dbReference type="NCBI Taxonomy" id="764103"/>
    <lineage>
        <taxon>Eukaryota</taxon>
        <taxon>Fungi</taxon>
        <taxon>Dikarya</taxon>
        <taxon>Basidiomycota</taxon>
        <taxon>Pucciniomycotina</taxon>
        <taxon>Mixiomycetes</taxon>
        <taxon>Mixiales</taxon>
        <taxon>Mixiaceae</taxon>
        <taxon>Mixia</taxon>
    </lineage>
</organism>
<dbReference type="eggNOG" id="KOG0224">
    <property type="taxonomic scope" value="Eukaryota"/>
</dbReference>
<keyword evidence="5" id="KW-0677">Repeat</keyword>
<evidence type="ECO:0008006" key="13">
    <source>
        <dbReference type="Google" id="ProtNLM"/>
    </source>
</evidence>
<feature type="transmembrane region" description="Helical" evidence="10">
    <location>
        <begin position="512"/>
        <end position="534"/>
    </location>
</feature>
<dbReference type="RefSeq" id="XP_014565699.1">
    <property type="nucleotide sequence ID" value="XM_014710213.1"/>
</dbReference>
<evidence type="ECO:0000313" key="11">
    <source>
        <dbReference type="EMBL" id="GAA93674.1"/>
    </source>
</evidence>
<accession>G7DSW4</accession>
<feature type="region of interest" description="Disordered" evidence="9">
    <location>
        <begin position="271"/>
        <end position="329"/>
    </location>
</feature>
<dbReference type="Proteomes" id="UP000009131">
    <property type="component" value="Unassembled WGS sequence"/>
</dbReference>
<dbReference type="STRING" id="764103.G7DSW4"/>
<feature type="transmembrane region" description="Helical" evidence="10">
    <location>
        <begin position="423"/>
        <end position="443"/>
    </location>
</feature>
<dbReference type="Pfam" id="PF00230">
    <property type="entry name" value="MIP"/>
    <property type="match status" value="1"/>
</dbReference>
<dbReference type="HOGENOM" id="CLU_430877_0_0_1"/>
<feature type="transmembrane region" description="Helical" evidence="10">
    <location>
        <begin position="382"/>
        <end position="402"/>
    </location>
</feature>
<comment type="catalytic activity">
    <reaction evidence="8">
        <text>H2O(in) = H2O(out)</text>
        <dbReference type="Rhea" id="RHEA:29667"/>
        <dbReference type="ChEBI" id="CHEBI:15377"/>
    </reaction>
</comment>
<dbReference type="PROSITE" id="PS00221">
    <property type="entry name" value="MIP"/>
    <property type="match status" value="1"/>
</dbReference>
<feature type="transmembrane region" description="Helical" evidence="10">
    <location>
        <begin position="340"/>
        <end position="362"/>
    </location>
</feature>
<keyword evidence="12" id="KW-1185">Reference proteome</keyword>
<evidence type="ECO:0000256" key="5">
    <source>
        <dbReference type="ARBA" id="ARBA00022737"/>
    </source>
</evidence>
<dbReference type="GO" id="GO:0015250">
    <property type="term" value="F:water channel activity"/>
    <property type="evidence" value="ECO:0007669"/>
    <property type="project" value="TreeGrafter"/>
</dbReference>
<evidence type="ECO:0000256" key="2">
    <source>
        <dbReference type="ARBA" id="ARBA00006175"/>
    </source>
</evidence>
<evidence type="ECO:0000256" key="1">
    <source>
        <dbReference type="ARBA" id="ARBA00004141"/>
    </source>
</evidence>
<dbReference type="InParanoid" id="G7DSW4"/>
<feature type="transmembrane region" description="Helical" evidence="10">
    <location>
        <begin position="477"/>
        <end position="500"/>
    </location>
</feature>
<dbReference type="GO" id="GO:0015254">
    <property type="term" value="F:glycerol channel activity"/>
    <property type="evidence" value="ECO:0007669"/>
    <property type="project" value="TreeGrafter"/>
</dbReference>
<evidence type="ECO:0000256" key="3">
    <source>
        <dbReference type="ARBA" id="ARBA00022448"/>
    </source>
</evidence>
<protein>
    <recommendedName>
        <fullName evidence="13">Aquaporin</fullName>
    </recommendedName>
</protein>
<sequence length="635" mass="68512">MTGRPDLPRNLSAGNAESLGTASGLSPSSADPRAHLSRLEHVQTAEPGHHVGGRTALASIADANSAPVTRAHSPTPHTQHEDITASDYALAPLAADVQVSSGLLEPLQPTQVNVGGVTAPLTHQHQHQHHHRPGYPRQHTNEHPAFSLSGNRFEDPLVAAAYGYGAYGQRPFESAQEALRRRRVQGLGRPLPSYAEMQVLKAQRDAMRHRKANSKGPSRQNSWRAPDALPAPKSASLGPAIGQTWSHQIPTSSHRSADNFVVLSPDQFQALTQGTSGQSSEKSEQSKAITAIENSSDPYADSKEKRPQSFTSSSSSSNSDDEEDFPNPWSRIRHKAREPFAEFLGTIILITFGNGVNCQVTLSSSTAVSTSPKGDYLSISFGWAMAVVFGIYASGGISGGHINPAVTISLAVFRGFPWRKVPIYIFAQILGAMCGALMVYATYHEAITIYEGGPNIRTHTGPTATAALFSTYPLTYVGAPVAFFNEIYGTAILMIIVLAVSDKANATPTEGMNPLIIGLLVLAIGACLGSQTAYCINPARDFGPRLATWIVGYGKGVWTFYSWYWIWTPIVATICGALLGSLAYDMLIYTGLDSPVNQRWGTRWTRKEPNADHENQTQVNAPAGEIQEKRPNQQV</sequence>
<dbReference type="PANTHER" id="PTHR43829">
    <property type="entry name" value="AQUAPORIN OR AQUAGLYCEROPORIN RELATED"/>
    <property type="match status" value="1"/>
</dbReference>
<dbReference type="InterPro" id="IPR050363">
    <property type="entry name" value="MIP/Aquaporin"/>
</dbReference>
<evidence type="ECO:0000313" key="12">
    <source>
        <dbReference type="Proteomes" id="UP000009131"/>
    </source>
</evidence>
<dbReference type="CDD" id="cd00333">
    <property type="entry name" value="MIP"/>
    <property type="match status" value="1"/>
</dbReference>
<evidence type="ECO:0000256" key="6">
    <source>
        <dbReference type="ARBA" id="ARBA00022989"/>
    </source>
</evidence>
<reference evidence="11 12" key="1">
    <citation type="journal article" date="2011" name="J. Gen. Appl. Microbiol.">
        <title>Draft genome sequencing of the enigmatic basidiomycete Mixia osmundae.</title>
        <authorList>
            <person name="Nishida H."/>
            <person name="Nagatsuka Y."/>
            <person name="Sugiyama J."/>
        </authorList>
    </citation>
    <scope>NUCLEOTIDE SEQUENCE [LARGE SCALE GENOMIC DNA]</scope>
    <source>
        <strain evidence="12">CBS 9802 / IAM 14324 / JCM 22182 / KY 12970</strain>
    </source>
</reference>
<comment type="similarity">
    <text evidence="2">Belongs to the MIP/aquaporin (TC 1.A.8) family.</text>
</comment>
<feature type="transmembrane region" description="Helical" evidence="10">
    <location>
        <begin position="564"/>
        <end position="584"/>
    </location>
</feature>
<feature type="compositionally biased region" description="Low complexity" evidence="9">
    <location>
        <begin position="309"/>
        <end position="318"/>
    </location>
</feature>
<evidence type="ECO:0000256" key="10">
    <source>
        <dbReference type="SAM" id="Phobius"/>
    </source>
</evidence>
<feature type="compositionally biased region" description="Polar residues" evidence="9">
    <location>
        <begin position="243"/>
        <end position="252"/>
    </location>
</feature>
<dbReference type="NCBIfam" id="TIGR00861">
    <property type="entry name" value="MIP"/>
    <property type="match status" value="1"/>
</dbReference>
<feature type="region of interest" description="Disordered" evidence="9">
    <location>
        <begin position="1"/>
        <end position="36"/>
    </location>
</feature>
<proteinExistence type="inferred from homology"/>
<dbReference type="OrthoDB" id="3222at2759"/>
<keyword evidence="4 10" id="KW-0812">Transmembrane</keyword>
<evidence type="ECO:0000256" key="4">
    <source>
        <dbReference type="ARBA" id="ARBA00022692"/>
    </source>
</evidence>
<dbReference type="PANTHER" id="PTHR43829:SF9">
    <property type="entry name" value="AQUAPORIN-9"/>
    <property type="match status" value="1"/>
</dbReference>
<name>G7DSW4_MIXOS</name>
<gene>
    <name evidence="11" type="primary">Mo00319</name>
    <name evidence="11" type="ORF">E5Q_00319</name>
</gene>